<dbReference type="PRINTS" id="PR02042">
    <property type="entry name" value="CCSMST1"/>
</dbReference>
<evidence type="ECO:0000256" key="8">
    <source>
        <dbReference type="ARBA" id="ARBA00022989"/>
    </source>
</evidence>
<name>A0A8V5FJ31_MELUD</name>
<keyword evidence="8" id="KW-1133">Transmembrane helix</keyword>
<comment type="similarity">
    <text evidence="11">Belongs to the UQCC4 family.</text>
</comment>
<dbReference type="Pfam" id="PF15013">
    <property type="entry name" value="CCSMST1"/>
    <property type="match status" value="1"/>
</dbReference>
<evidence type="ECO:0000256" key="9">
    <source>
        <dbReference type="ARBA" id="ARBA00023128"/>
    </source>
</evidence>
<evidence type="ECO:0000256" key="10">
    <source>
        <dbReference type="ARBA" id="ARBA00023136"/>
    </source>
</evidence>
<organism evidence="13 14">
    <name type="scientific">Melopsittacus undulatus</name>
    <name type="common">Budgerigar</name>
    <name type="synonym">Psittacus undulatus</name>
    <dbReference type="NCBI Taxonomy" id="13146"/>
    <lineage>
        <taxon>Eukaryota</taxon>
        <taxon>Metazoa</taxon>
        <taxon>Chordata</taxon>
        <taxon>Craniata</taxon>
        <taxon>Vertebrata</taxon>
        <taxon>Euteleostomi</taxon>
        <taxon>Archelosauria</taxon>
        <taxon>Archosauria</taxon>
        <taxon>Dinosauria</taxon>
        <taxon>Saurischia</taxon>
        <taxon>Theropoda</taxon>
        <taxon>Coelurosauria</taxon>
        <taxon>Aves</taxon>
        <taxon>Neognathae</taxon>
        <taxon>Neoaves</taxon>
        <taxon>Telluraves</taxon>
        <taxon>Australaves</taxon>
        <taxon>Psittaciformes</taxon>
        <taxon>Psittaculidae</taxon>
        <taxon>Melopsittacus</taxon>
    </lineage>
</organism>
<dbReference type="GO" id="GO:0005743">
    <property type="term" value="C:mitochondrial inner membrane"/>
    <property type="evidence" value="ECO:0007669"/>
    <property type="project" value="UniProtKB-SubCell"/>
</dbReference>
<evidence type="ECO:0000256" key="7">
    <source>
        <dbReference type="ARBA" id="ARBA00022982"/>
    </source>
</evidence>
<dbReference type="AlphaFoldDB" id="A0A8V5FJ31"/>
<keyword evidence="6" id="KW-0999">Mitochondrion inner membrane</keyword>
<dbReference type="PANTHER" id="PTHR35268">
    <property type="entry name" value="PROTEIN CCSMST1"/>
    <property type="match status" value="1"/>
</dbReference>
<accession>A0A8V5FJ31</accession>
<proteinExistence type="inferred from homology"/>
<keyword evidence="9" id="KW-0496">Mitochondrion</keyword>
<evidence type="ECO:0008006" key="15">
    <source>
        <dbReference type="Google" id="ProtNLM"/>
    </source>
</evidence>
<reference evidence="13" key="3">
    <citation type="submission" date="2025-09" db="UniProtKB">
        <authorList>
            <consortium name="Ensembl"/>
        </authorList>
    </citation>
    <scope>IDENTIFICATION</scope>
</reference>
<dbReference type="PANTHER" id="PTHR35268:SF1">
    <property type="entry name" value="UBIQUINOL-CYTOCHROME-C REDUCTASE COMPLEX ASSEMBLY FACTOR 4"/>
    <property type="match status" value="1"/>
</dbReference>
<evidence type="ECO:0000256" key="2">
    <source>
        <dbReference type="ARBA" id="ARBA00022448"/>
    </source>
</evidence>
<evidence type="ECO:0000313" key="13">
    <source>
        <dbReference type="Ensembl" id="ENSMUNP00000025578.1"/>
    </source>
</evidence>
<keyword evidence="3" id="KW-0679">Respiratory chain</keyword>
<evidence type="ECO:0000256" key="11">
    <source>
        <dbReference type="ARBA" id="ARBA00034713"/>
    </source>
</evidence>
<feature type="region of interest" description="Disordered" evidence="12">
    <location>
        <begin position="169"/>
        <end position="189"/>
    </location>
</feature>
<keyword evidence="14" id="KW-1185">Reference proteome</keyword>
<keyword evidence="7" id="KW-0249">Electron transport</keyword>
<keyword evidence="10" id="KW-0472">Membrane</keyword>
<comment type="subcellular location">
    <subcellularLocation>
        <location evidence="1">Mitochondrion inner membrane</location>
        <topology evidence="1">Single-pass membrane protein</topology>
    </subcellularLocation>
</comment>
<dbReference type="InterPro" id="IPR023248">
    <property type="entry name" value="UQCC4_vert"/>
</dbReference>
<protein>
    <recommendedName>
        <fullName evidence="15">Protein CCSMST1</fullName>
    </recommendedName>
</protein>
<dbReference type="InterPro" id="IPR029160">
    <property type="entry name" value="UQCC4"/>
</dbReference>
<keyword evidence="5" id="KW-0732">Signal</keyword>
<evidence type="ECO:0000256" key="3">
    <source>
        <dbReference type="ARBA" id="ARBA00022660"/>
    </source>
</evidence>
<dbReference type="Proteomes" id="UP000694405">
    <property type="component" value="Chromosome 8"/>
</dbReference>
<feature type="region of interest" description="Disordered" evidence="12">
    <location>
        <begin position="66"/>
        <end position="107"/>
    </location>
</feature>
<evidence type="ECO:0000256" key="6">
    <source>
        <dbReference type="ARBA" id="ARBA00022792"/>
    </source>
</evidence>
<reference evidence="13" key="1">
    <citation type="submission" date="2020-03" db="EMBL/GenBank/DDBJ databases">
        <title>Melopsittacus undulatus (budgerigar) genome, bMelUnd1, maternal haplotype with Z.</title>
        <authorList>
            <person name="Gedman G."/>
            <person name="Mountcastle J."/>
            <person name="Haase B."/>
            <person name="Formenti G."/>
            <person name="Wright T."/>
            <person name="Apodaca J."/>
            <person name="Pelan S."/>
            <person name="Chow W."/>
            <person name="Rhie A."/>
            <person name="Howe K."/>
            <person name="Fedrigo O."/>
            <person name="Jarvis E.D."/>
        </authorList>
    </citation>
    <scope>NUCLEOTIDE SEQUENCE [LARGE SCALE GENOMIC DNA]</scope>
</reference>
<feature type="compositionally biased region" description="Low complexity" evidence="12">
    <location>
        <begin position="72"/>
        <end position="81"/>
    </location>
</feature>
<evidence type="ECO:0000313" key="14">
    <source>
        <dbReference type="Proteomes" id="UP000694405"/>
    </source>
</evidence>
<evidence type="ECO:0000256" key="4">
    <source>
        <dbReference type="ARBA" id="ARBA00022692"/>
    </source>
</evidence>
<sequence length="189" mass="20814">MHRFPTAFRGRCHLWIVGGCTESCSGSDRGSADPPLPQRSCVKGTHGSCVCVTRRLPQREHCTRYCGRRSSRSPSSVSAAGAPPPRGGRRWLARPRGPEPEDGAPILFSTSKASPRVWSVSQSMGSDHERPWVKVLPVSLVCTGFLLWCVFREPTEIDERLEAVFSGQVTDSSDVAQRSDPPLQLQKEK</sequence>
<reference evidence="13" key="2">
    <citation type="submission" date="2025-08" db="UniProtKB">
        <authorList>
            <consortium name="Ensembl"/>
        </authorList>
    </citation>
    <scope>IDENTIFICATION</scope>
</reference>
<evidence type="ECO:0000256" key="12">
    <source>
        <dbReference type="SAM" id="MobiDB-lite"/>
    </source>
</evidence>
<evidence type="ECO:0000256" key="1">
    <source>
        <dbReference type="ARBA" id="ARBA00004434"/>
    </source>
</evidence>
<keyword evidence="4" id="KW-0812">Transmembrane</keyword>
<dbReference type="Ensembl" id="ENSMUNT00000030090.1">
    <property type="protein sequence ID" value="ENSMUNP00000025578.1"/>
    <property type="gene ID" value="ENSMUNG00000021799.1"/>
</dbReference>
<keyword evidence="2" id="KW-0813">Transport</keyword>
<evidence type="ECO:0000256" key="5">
    <source>
        <dbReference type="ARBA" id="ARBA00022729"/>
    </source>
</evidence>